<feature type="region of interest" description="Disordered" evidence="1">
    <location>
        <begin position="1"/>
        <end position="48"/>
    </location>
</feature>
<keyword evidence="3" id="KW-1185">Reference proteome</keyword>
<proteinExistence type="predicted"/>
<accession>A0A2T2NIB8</accession>
<feature type="compositionally biased region" description="Basic and acidic residues" evidence="1">
    <location>
        <begin position="63"/>
        <end position="80"/>
    </location>
</feature>
<dbReference type="AlphaFoldDB" id="A0A2T2NIB8"/>
<evidence type="ECO:0000313" key="3">
    <source>
        <dbReference type="Proteomes" id="UP000240883"/>
    </source>
</evidence>
<gene>
    <name evidence="2" type="ORF">BS50DRAFT_589551</name>
</gene>
<feature type="compositionally biased region" description="Basic and acidic residues" evidence="1">
    <location>
        <begin position="33"/>
        <end position="48"/>
    </location>
</feature>
<dbReference type="Proteomes" id="UP000240883">
    <property type="component" value="Unassembled WGS sequence"/>
</dbReference>
<dbReference type="EMBL" id="KZ678137">
    <property type="protein sequence ID" value="PSN65109.1"/>
    <property type="molecule type" value="Genomic_DNA"/>
</dbReference>
<organism evidence="2 3">
    <name type="scientific">Corynespora cassiicola Philippines</name>
    <dbReference type="NCBI Taxonomy" id="1448308"/>
    <lineage>
        <taxon>Eukaryota</taxon>
        <taxon>Fungi</taxon>
        <taxon>Dikarya</taxon>
        <taxon>Ascomycota</taxon>
        <taxon>Pezizomycotina</taxon>
        <taxon>Dothideomycetes</taxon>
        <taxon>Pleosporomycetidae</taxon>
        <taxon>Pleosporales</taxon>
        <taxon>Corynesporascaceae</taxon>
        <taxon>Corynespora</taxon>
    </lineage>
</organism>
<feature type="region of interest" description="Disordered" evidence="1">
    <location>
        <begin position="63"/>
        <end position="128"/>
    </location>
</feature>
<dbReference type="STRING" id="1448308.A0A2T2NIB8"/>
<evidence type="ECO:0000256" key="1">
    <source>
        <dbReference type="SAM" id="MobiDB-lite"/>
    </source>
</evidence>
<feature type="compositionally biased region" description="Low complexity" evidence="1">
    <location>
        <begin position="8"/>
        <end position="25"/>
    </location>
</feature>
<feature type="compositionally biased region" description="Low complexity" evidence="1">
    <location>
        <begin position="105"/>
        <end position="116"/>
    </location>
</feature>
<reference evidence="2 3" key="1">
    <citation type="journal article" date="2018" name="Front. Microbiol.">
        <title>Genome-Wide Analysis of Corynespora cassiicola Leaf Fall Disease Putative Effectors.</title>
        <authorList>
            <person name="Lopez D."/>
            <person name="Ribeiro S."/>
            <person name="Label P."/>
            <person name="Fumanal B."/>
            <person name="Venisse J.S."/>
            <person name="Kohler A."/>
            <person name="de Oliveira R.R."/>
            <person name="Labutti K."/>
            <person name="Lipzen A."/>
            <person name="Lail K."/>
            <person name="Bauer D."/>
            <person name="Ohm R.A."/>
            <person name="Barry K.W."/>
            <person name="Spatafora J."/>
            <person name="Grigoriev I.V."/>
            <person name="Martin F.M."/>
            <person name="Pujade-Renaud V."/>
        </authorList>
    </citation>
    <scope>NUCLEOTIDE SEQUENCE [LARGE SCALE GENOMIC DNA]</scope>
    <source>
        <strain evidence="2 3">Philippines</strain>
    </source>
</reference>
<name>A0A2T2NIB8_CORCC</name>
<evidence type="ECO:0000313" key="2">
    <source>
        <dbReference type="EMBL" id="PSN65109.1"/>
    </source>
</evidence>
<sequence length="252" mass="27097">MPSPASIPSPASSSASPASSPADALPPRRRARVSAEHTLNRQKLADMEKRLSEARAEIELLRRERGDHSECESVRFECSLDHGAPPGTEEEGGKEKEERECAQECCTQQRQQQQAQSAPPPHIAPGQTLSSLRAPLIAAAQIPTPDSDPEAESAAAMTGPPPCCTPVPSSSTTPPSPECTTCATRPPPSPTESTTLCSQAYILISQQNFRNLDAATIRRWLWEGYRSAQNRGEGCRVENGVLMSLLDFISGV</sequence>
<feature type="compositionally biased region" description="Basic and acidic residues" evidence="1">
    <location>
        <begin position="91"/>
        <end position="102"/>
    </location>
</feature>
<dbReference type="OrthoDB" id="4505928at2759"/>
<protein>
    <submittedName>
        <fullName evidence="2">Uncharacterized protein</fullName>
    </submittedName>
</protein>